<dbReference type="InterPro" id="IPR000571">
    <property type="entry name" value="Znf_CCCH"/>
</dbReference>
<gene>
    <name evidence="6" type="primary">krimp</name>
</gene>
<feature type="region of interest" description="Disordered" evidence="2">
    <location>
        <begin position="112"/>
        <end position="133"/>
    </location>
</feature>
<dbReference type="Proteomes" id="UP001652628">
    <property type="component" value="Chromosome 2R"/>
</dbReference>
<dbReference type="RefSeq" id="XP_016930634.2">
    <property type="nucleotide sequence ID" value="XM_017075145.4"/>
</dbReference>
<feature type="compositionally biased region" description="Polar residues" evidence="2">
    <location>
        <begin position="185"/>
        <end position="210"/>
    </location>
</feature>
<dbReference type="GO" id="GO:0008270">
    <property type="term" value="F:zinc ion binding"/>
    <property type="evidence" value="ECO:0007669"/>
    <property type="project" value="UniProtKB-KW"/>
</dbReference>
<feature type="compositionally biased region" description="Polar residues" evidence="2">
    <location>
        <begin position="270"/>
        <end position="287"/>
    </location>
</feature>
<evidence type="ECO:0000256" key="1">
    <source>
        <dbReference type="PROSITE-ProRule" id="PRU00723"/>
    </source>
</evidence>
<feature type="domain" description="Tudor" evidence="4">
    <location>
        <begin position="803"/>
        <end position="860"/>
    </location>
</feature>
<keyword evidence="1" id="KW-0862">Zinc</keyword>
<evidence type="ECO:0000259" key="3">
    <source>
        <dbReference type="PROSITE" id="PS50103"/>
    </source>
</evidence>
<feature type="compositionally biased region" description="Acidic residues" evidence="2">
    <location>
        <begin position="943"/>
        <end position="956"/>
    </location>
</feature>
<protein>
    <submittedName>
        <fullName evidence="6">Tudor domain-containing protein krimp</fullName>
    </submittedName>
</protein>
<feature type="compositionally biased region" description="Polar residues" evidence="2">
    <location>
        <begin position="232"/>
        <end position="250"/>
    </location>
</feature>
<dbReference type="Pfam" id="PF00567">
    <property type="entry name" value="TUDOR"/>
    <property type="match status" value="1"/>
</dbReference>
<feature type="domain" description="C3H1-type" evidence="3">
    <location>
        <begin position="701"/>
        <end position="730"/>
    </location>
</feature>
<feature type="region of interest" description="Disordered" evidence="2">
    <location>
        <begin position="232"/>
        <end position="287"/>
    </location>
</feature>
<accession>A0AB39Z9S1</accession>
<reference evidence="6" key="1">
    <citation type="submission" date="2025-08" db="UniProtKB">
        <authorList>
            <consortium name="RefSeq"/>
        </authorList>
    </citation>
    <scope>IDENTIFICATION</scope>
</reference>
<dbReference type="AlphaFoldDB" id="A0AB39Z9S1"/>
<dbReference type="InterPro" id="IPR056482">
    <property type="entry name" value="Tudor_krimper_1st"/>
</dbReference>
<name>A0AB39Z9S1_DROSZ</name>
<dbReference type="CDD" id="cd20379">
    <property type="entry name" value="Tudor_dTUD-like"/>
    <property type="match status" value="1"/>
</dbReference>
<dbReference type="PROSITE" id="PS50304">
    <property type="entry name" value="TUDOR"/>
    <property type="match status" value="1"/>
</dbReference>
<sequence length="956" mass="107558">MNLEDVSVVMKLCDDNVLKLHENLRSYQRDVRRVKKLMTKRWANVERLDRGIMALHDQLVGSLSEVNAYIIKLNLHIELNRPLDRFSEEERSEDSLDELHSPNNASLRAIKGASSDETDEQSQEQASIEKSLEDSAQLVPVDLSLRFVESSMSSSQSFDEPKVAIPKSPELAPTSTPKLTKTPSNGSLLSPRNSNQTISNDTSKQNSKKITQLEIKENPVVIKSFPEDVKFSTPTSINVSQQKSENNSPLQMEETPEATKPFQEERKAANPTSINVSPQTSKNTTSLQIKETTEIIKAFEDDPKVATPTSSNVSQQKCKTTTSLQINETPVVIKPFQEEPKAATPTSNNVSQKTSKHITPLQIEESPEIIKSFQEDPTPTSNNISKEKYKNTTSLQNKESTEIIKTFQEGPKVTTRTSNDLSNLVFKNIITLQTKKNPAVATLPSTWLIDPSDKVPTLQPATISKLPKTPRNRTLLAPKGGTQTTSTGIYNQILRNMAAFPSRTLVAAALVHVNLADDCIYVAKWDESSKRIQKVLQGQVVLQELDQLPDYGEIFAVLDSSDNITTRMTINSSCAVGGYYGYLIDYGEHIHLNGYETIYELPDDIKRLPAEAIRAKLVNYDIAQMKTFLYSVIQLRVLENNGIELVVEVIEDNLTKVRLSLKNKTDSESRAEVSEADMAMLNEIEESTSDPLKAVLGFRPTDEQRICRHYNPKINGCFKGNHCRLVHEPFAPFGATKDVEVAGPLPETVFDTPVPFEIGSIVRILITFINGPTEVYAQFLDGSAPLVWEEKDVPVNKRHFKRKPHILDIVLALYSDGCFYRAQIIDELDKEYKIFYVDYGNTEFVPLSSLAPCNDVERLKPHRCISCHIEGVVRSTLLTHQETFECVEYLKSKLLNREMNVRLVNRLPDGFMIRFLGDWKEVPRHLINRKYVDPVNGKRRDSDGEEDENQPPAGED</sequence>
<dbReference type="PROSITE" id="PS50103">
    <property type="entry name" value="ZF_C3H1"/>
    <property type="match status" value="1"/>
</dbReference>
<feature type="compositionally biased region" description="Low complexity" evidence="2">
    <location>
        <begin position="173"/>
        <end position="184"/>
    </location>
</feature>
<evidence type="ECO:0000313" key="6">
    <source>
        <dbReference type="RefSeq" id="XP_016930634.2"/>
    </source>
</evidence>
<organism evidence="5 6">
    <name type="scientific">Drosophila suzukii</name>
    <name type="common">Spotted-wing drosophila fruit fly</name>
    <dbReference type="NCBI Taxonomy" id="28584"/>
    <lineage>
        <taxon>Eukaryota</taxon>
        <taxon>Metazoa</taxon>
        <taxon>Ecdysozoa</taxon>
        <taxon>Arthropoda</taxon>
        <taxon>Hexapoda</taxon>
        <taxon>Insecta</taxon>
        <taxon>Pterygota</taxon>
        <taxon>Neoptera</taxon>
        <taxon>Endopterygota</taxon>
        <taxon>Diptera</taxon>
        <taxon>Brachycera</taxon>
        <taxon>Muscomorpha</taxon>
        <taxon>Ephydroidea</taxon>
        <taxon>Drosophilidae</taxon>
        <taxon>Drosophila</taxon>
        <taxon>Sophophora</taxon>
    </lineage>
</organism>
<dbReference type="GeneID" id="108010278"/>
<evidence type="ECO:0000259" key="4">
    <source>
        <dbReference type="PROSITE" id="PS50304"/>
    </source>
</evidence>
<keyword evidence="5" id="KW-1185">Reference proteome</keyword>
<dbReference type="InterPro" id="IPR002999">
    <property type="entry name" value="Tudor"/>
</dbReference>
<keyword evidence="1" id="KW-0863">Zinc-finger</keyword>
<dbReference type="SUPFAM" id="SSF63748">
    <property type="entry name" value="Tudor/PWWP/MBT"/>
    <property type="match status" value="1"/>
</dbReference>
<dbReference type="CTD" id="36804"/>
<feature type="region of interest" description="Disordered" evidence="2">
    <location>
        <begin position="935"/>
        <end position="956"/>
    </location>
</feature>
<evidence type="ECO:0000313" key="5">
    <source>
        <dbReference type="Proteomes" id="UP001652628"/>
    </source>
</evidence>
<keyword evidence="1" id="KW-0479">Metal-binding</keyword>
<dbReference type="Gene3D" id="2.30.30.140">
    <property type="match status" value="1"/>
</dbReference>
<feature type="region of interest" description="Disordered" evidence="2">
    <location>
        <begin position="155"/>
        <end position="212"/>
    </location>
</feature>
<proteinExistence type="predicted"/>
<dbReference type="SMART" id="SM00333">
    <property type="entry name" value="TUDOR"/>
    <property type="match status" value="1"/>
</dbReference>
<dbReference type="Pfam" id="PF24047">
    <property type="entry name" value="Tudor_krimper_1st"/>
    <property type="match status" value="1"/>
</dbReference>
<evidence type="ECO:0000256" key="2">
    <source>
        <dbReference type="SAM" id="MobiDB-lite"/>
    </source>
</evidence>
<feature type="zinc finger region" description="C3H1-type" evidence="1">
    <location>
        <begin position="701"/>
        <end position="730"/>
    </location>
</feature>